<protein>
    <submittedName>
        <fullName evidence="1">Uncharacterized protein</fullName>
    </submittedName>
</protein>
<name>A0A0E9R8N4_ANGAN</name>
<evidence type="ECO:0000313" key="1">
    <source>
        <dbReference type="EMBL" id="JAH25459.1"/>
    </source>
</evidence>
<reference evidence="1" key="2">
    <citation type="journal article" date="2015" name="Fish Shellfish Immunol.">
        <title>Early steps in the European eel (Anguilla anguilla)-Vibrio vulnificus interaction in the gills: Role of the RtxA13 toxin.</title>
        <authorList>
            <person name="Callol A."/>
            <person name="Pajuelo D."/>
            <person name="Ebbesson L."/>
            <person name="Teles M."/>
            <person name="MacKenzie S."/>
            <person name="Amaro C."/>
        </authorList>
    </citation>
    <scope>NUCLEOTIDE SEQUENCE</scope>
</reference>
<accession>A0A0E9R8N4</accession>
<organism evidence="1">
    <name type="scientific">Anguilla anguilla</name>
    <name type="common">European freshwater eel</name>
    <name type="synonym">Muraena anguilla</name>
    <dbReference type="NCBI Taxonomy" id="7936"/>
    <lineage>
        <taxon>Eukaryota</taxon>
        <taxon>Metazoa</taxon>
        <taxon>Chordata</taxon>
        <taxon>Craniata</taxon>
        <taxon>Vertebrata</taxon>
        <taxon>Euteleostomi</taxon>
        <taxon>Actinopterygii</taxon>
        <taxon>Neopterygii</taxon>
        <taxon>Teleostei</taxon>
        <taxon>Anguilliformes</taxon>
        <taxon>Anguillidae</taxon>
        <taxon>Anguilla</taxon>
    </lineage>
</organism>
<sequence length="36" mass="4081">MCFFSSPGKSCFCLRVLQWDGRVQVRVSVKSGEVML</sequence>
<dbReference type="EMBL" id="GBXM01083118">
    <property type="protein sequence ID" value="JAH25459.1"/>
    <property type="molecule type" value="Transcribed_RNA"/>
</dbReference>
<dbReference type="AlphaFoldDB" id="A0A0E9R8N4"/>
<reference evidence="1" key="1">
    <citation type="submission" date="2014-11" db="EMBL/GenBank/DDBJ databases">
        <authorList>
            <person name="Amaro Gonzalez C."/>
        </authorList>
    </citation>
    <scope>NUCLEOTIDE SEQUENCE</scope>
</reference>
<proteinExistence type="predicted"/>